<evidence type="ECO:0000256" key="1">
    <source>
        <dbReference type="ARBA" id="ARBA00006484"/>
    </source>
</evidence>
<proteinExistence type="inferred from homology"/>
<protein>
    <submittedName>
        <fullName evidence="5">Uncharacterized protein</fullName>
    </submittedName>
</protein>
<dbReference type="InterPro" id="IPR020904">
    <property type="entry name" value="Sc_DH/Rdtase_CS"/>
</dbReference>
<keyword evidence="6" id="KW-1185">Reference proteome</keyword>
<dbReference type="PRINTS" id="PR00081">
    <property type="entry name" value="GDHRDH"/>
</dbReference>
<organism evidence="5 6">
    <name type="scientific">Clydaea vesicula</name>
    <dbReference type="NCBI Taxonomy" id="447962"/>
    <lineage>
        <taxon>Eukaryota</taxon>
        <taxon>Fungi</taxon>
        <taxon>Fungi incertae sedis</taxon>
        <taxon>Chytridiomycota</taxon>
        <taxon>Chytridiomycota incertae sedis</taxon>
        <taxon>Chytridiomycetes</taxon>
        <taxon>Lobulomycetales</taxon>
        <taxon>Lobulomycetaceae</taxon>
        <taxon>Clydaea</taxon>
    </lineage>
</organism>
<evidence type="ECO:0000256" key="2">
    <source>
        <dbReference type="ARBA" id="ARBA00022857"/>
    </source>
</evidence>
<dbReference type="GO" id="GO:0005737">
    <property type="term" value="C:cytoplasm"/>
    <property type="evidence" value="ECO:0007669"/>
    <property type="project" value="TreeGrafter"/>
</dbReference>
<evidence type="ECO:0000313" key="6">
    <source>
        <dbReference type="Proteomes" id="UP001211065"/>
    </source>
</evidence>
<comment type="similarity">
    <text evidence="1 4">Belongs to the short-chain dehydrogenases/reductases (SDR) family.</text>
</comment>
<dbReference type="PANTHER" id="PTHR44229:SF4">
    <property type="entry name" value="15-HYDROXYPROSTAGLANDIN DEHYDROGENASE [NAD(+)]"/>
    <property type="match status" value="1"/>
</dbReference>
<dbReference type="PRINTS" id="PR00080">
    <property type="entry name" value="SDRFAMILY"/>
</dbReference>
<keyword evidence="2" id="KW-0521">NADP</keyword>
<dbReference type="Gene3D" id="3.40.50.720">
    <property type="entry name" value="NAD(P)-binding Rossmann-like Domain"/>
    <property type="match status" value="1"/>
</dbReference>
<dbReference type="GO" id="GO:0016616">
    <property type="term" value="F:oxidoreductase activity, acting on the CH-OH group of donors, NAD or NADP as acceptor"/>
    <property type="evidence" value="ECO:0007669"/>
    <property type="project" value="TreeGrafter"/>
</dbReference>
<name>A0AAD5U2T2_9FUNG</name>
<gene>
    <name evidence="5" type="ORF">HK099_004639</name>
</gene>
<dbReference type="InterPro" id="IPR036291">
    <property type="entry name" value="NAD(P)-bd_dom_sf"/>
</dbReference>
<dbReference type="PANTHER" id="PTHR44229">
    <property type="entry name" value="15-HYDROXYPROSTAGLANDIN DEHYDROGENASE [NAD(+)]"/>
    <property type="match status" value="1"/>
</dbReference>
<dbReference type="Pfam" id="PF00106">
    <property type="entry name" value="adh_short"/>
    <property type="match status" value="1"/>
</dbReference>
<accession>A0AAD5U2T2</accession>
<comment type="caution">
    <text evidence="5">The sequence shown here is derived from an EMBL/GenBank/DDBJ whole genome shotgun (WGS) entry which is preliminary data.</text>
</comment>
<sequence length="253" mass="27327">MKVENKVAIITGASSGFGSALAWRISGKGGKVVLADVVEAAGGKLEKEINKKYGDNTALFVKCDVASVSDTKNLIQKTLDKFQRFEIMINNAGIGEKVNFNEDINDNWFKVVEIDLIGVILGTRFAITHFINTKTKGVILNTASLAGLYPQPLQPVYAAAKGGVVHFTRSLANLNDMHGIRVNAICPSFSPTPLIKSGSAAEMLQGVPLVSVDQVVDAFMLAIEDDSVYGKSIRITPQLGIDFYEFRKSKSSL</sequence>
<dbReference type="EMBL" id="JADGJW010000333">
    <property type="protein sequence ID" value="KAJ3219595.1"/>
    <property type="molecule type" value="Genomic_DNA"/>
</dbReference>
<dbReference type="InterPro" id="IPR002347">
    <property type="entry name" value="SDR_fam"/>
</dbReference>
<evidence type="ECO:0000313" key="5">
    <source>
        <dbReference type="EMBL" id="KAJ3219595.1"/>
    </source>
</evidence>
<evidence type="ECO:0000256" key="4">
    <source>
        <dbReference type="RuleBase" id="RU000363"/>
    </source>
</evidence>
<reference evidence="5" key="1">
    <citation type="submission" date="2020-05" db="EMBL/GenBank/DDBJ databases">
        <title>Phylogenomic resolution of chytrid fungi.</title>
        <authorList>
            <person name="Stajich J.E."/>
            <person name="Amses K."/>
            <person name="Simmons R."/>
            <person name="Seto K."/>
            <person name="Myers J."/>
            <person name="Bonds A."/>
            <person name="Quandt C.A."/>
            <person name="Barry K."/>
            <person name="Liu P."/>
            <person name="Grigoriev I."/>
            <person name="Longcore J.E."/>
            <person name="James T.Y."/>
        </authorList>
    </citation>
    <scope>NUCLEOTIDE SEQUENCE</scope>
    <source>
        <strain evidence="5">JEL0476</strain>
    </source>
</reference>
<dbReference type="SUPFAM" id="SSF51735">
    <property type="entry name" value="NAD(P)-binding Rossmann-fold domains"/>
    <property type="match status" value="1"/>
</dbReference>
<dbReference type="PROSITE" id="PS00061">
    <property type="entry name" value="ADH_SHORT"/>
    <property type="match status" value="1"/>
</dbReference>
<evidence type="ECO:0000256" key="3">
    <source>
        <dbReference type="ARBA" id="ARBA00023002"/>
    </source>
</evidence>
<dbReference type="AlphaFoldDB" id="A0AAD5U2T2"/>
<dbReference type="Proteomes" id="UP001211065">
    <property type="component" value="Unassembled WGS sequence"/>
</dbReference>
<keyword evidence="3" id="KW-0560">Oxidoreductase</keyword>